<comment type="caution">
    <text evidence="1">The sequence shown here is derived from an EMBL/GenBank/DDBJ whole genome shotgun (WGS) entry which is preliminary data.</text>
</comment>
<dbReference type="PANTHER" id="PTHR36746">
    <property type="entry name" value="BNAC04G51760D PROTEIN"/>
    <property type="match status" value="1"/>
</dbReference>
<protein>
    <submittedName>
        <fullName evidence="1">Uncharacterized protein</fullName>
    </submittedName>
</protein>
<dbReference type="AlphaFoldDB" id="A0AAE1Z4C7"/>
<sequence length="195" mass="21510">MSSSFFLHHIESCSTQMAQKKNTRNCEGVCKKLYNAVSPFRARICRLSHHPVENTSPQNKPVHVFHHQPSLSKTVPVEFEPPAAHFSAQKNKKLAVLPSPAVVHSFGEREIEIVGGQKDARKAAELAGQPEKAVATVSGNGQVEKVGLMSSKGKYSRKDDDSVHEGRFSEYIEKVKKRMINTASNVGAEKSVSFK</sequence>
<organism evidence="1 2">
    <name type="scientific">Sesamum alatum</name>
    <dbReference type="NCBI Taxonomy" id="300844"/>
    <lineage>
        <taxon>Eukaryota</taxon>
        <taxon>Viridiplantae</taxon>
        <taxon>Streptophyta</taxon>
        <taxon>Embryophyta</taxon>
        <taxon>Tracheophyta</taxon>
        <taxon>Spermatophyta</taxon>
        <taxon>Magnoliopsida</taxon>
        <taxon>eudicotyledons</taxon>
        <taxon>Gunneridae</taxon>
        <taxon>Pentapetalae</taxon>
        <taxon>asterids</taxon>
        <taxon>lamiids</taxon>
        <taxon>Lamiales</taxon>
        <taxon>Pedaliaceae</taxon>
        <taxon>Sesamum</taxon>
    </lineage>
</organism>
<dbReference type="Proteomes" id="UP001293254">
    <property type="component" value="Unassembled WGS sequence"/>
</dbReference>
<evidence type="ECO:0000313" key="2">
    <source>
        <dbReference type="Proteomes" id="UP001293254"/>
    </source>
</evidence>
<accession>A0AAE1Z4C7</accession>
<evidence type="ECO:0000313" key="1">
    <source>
        <dbReference type="EMBL" id="KAK4441701.1"/>
    </source>
</evidence>
<dbReference type="EMBL" id="JACGWO010000001">
    <property type="protein sequence ID" value="KAK4441701.1"/>
    <property type="molecule type" value="Genomic_DNA"/>
</dbReference>
<proteinExistence type="predicted"/>
<name>A0AAE1Z4C7_9LAMI</name>
<dbReference type="PANTHER" id="PTHR36746:SF3">
    <property type="entry name" value="DUF4005 DOMAIN-CONTAINING PROTEIN"/>
    <property type="match status" value="1"/>
</dbReference>
<reference evidence="1" key="2">
    <citation type="journal article" date="2024" name="Plant">
        <title>Genomic evolution and insights into agronomic trait innovations of Sesamum species.</title>
        <authorList>
            <person name="Miao H."/>
            <person name="Wang L."/>
            <person name="Qu L."/>
            <person name="Liu H."/>
            <person name="Sun Y."/>
            <person name="Le M."/>
            <person name="Wang Q."/>
            <person name="Wei S."/>
            <person name="Zheng Y."/>
            <person name="Lin W."/>
            <person name="Duan Y."/>
            <person name="Cao H."/>
            <person name="Xiong S."/>
            <person name="Wang X."/>
            <person name="Wei L."/>
            <person name="Li C."/>
            <person name="Ma Q."/>
            <person name="Ju M."/>
            <person name="Zhao R."/>
            <person name="Li G."/>
            <person name="Mu C."/>
            <person name="Tian Q."/>
            <person name="Mei H."/>
            <person name="Zhang T."/>
            <person name="Gao T."/>
            <person name="Zhang H."/>
        </authorList>
    </citation>
    <scope>NUCLEOTIDE SEQUENCE</scope>
    <source>
        <strain evidence="1">3651</strain>
    </source>
</reference>
<gene>
    <name evidence="1" type="ORF">Salat_0505000</name>
</gene>
<reference evidence="1" key="1">
    <citation type="submission" date="2020-06" db="EMBL/GenBank/DDBJ databases">
        <authorList>
            <person name="Li T."/>
            <person name="Hu X."/>
            <person name="Zhang T."/>
            <person name="Song X."/>
            <person name="Zhang H."/>
            <person name="Dai N."/>
            <person name="Sheng W."/>
            <person name="Hou X."/>
            <person name="Wei L."/>
        </authorList>
    </citation>
    <scope>NUCLEOTIDE SEQUENCE</scope>
    <source>
        <strain evidence="1">3651</strain>
        <tissue evidence="1">Leaf</tissue>
    </source>
</reference>
<keyword evidence="2" id="KW-1185">Reference proteome</keyword>